<evidence type="ECO:0000313" key="2">
    <source>
        <dbReference type="EMBL" id="EPR66139.1"/>
    </source>
</evidence>
<gene>
    <name evidence="2" type="ORF">ADICYQ_4837</name>
</gene>
<keyword evidence="1" id="KW-0472">Membrane</keyword>
<evidence type="ECO:0008006" key="4">
    <source>
        <dbReference type="Google" id="ProtNLM"/>
    </source>
</evidence>
<keyword evidence="1" id="KW-0812">Transmembrane</keyword>
<dbReference type="AlphaFoldDB" id="S7WHC0"/>
<comment type="caution">
    <text evidence="2">The sequence shown here is derived from an EMBL/GenBank/DDBJ whole genome shotgun (WGS) entry which is preliminary data.</text>
</comment>
<sequence length="85" mass="9788">MAIPVVLGITLQAFRWMNGENTQMVFSKKQVIIGVVYFGFLFEGLLPFWSSTYVRDPFDLLCYAVGAVYFWVFINNKGIKKLIEP</sequence>
<evidence type="ECO:0000313" key="3">
    <source>
        <dbReference type="Proteomes" id="UP000014974"/>
    </source>
</evidence>
<dbReference type="EMBL" id="ATNM01000156">
    <property type="protein sequence ID" value="EPR66139.1"/>
    <property type="molecule type" value="Genomic_DNA"/>
</dbReference>
<evidence type="ECO:0000256" key="1">
    <source>
        <dbReference type="SAM" id="Phobius"/>
    </source>
</evidence>
<feature type="transmembrane region" description="Helical" evidence="1">
    <location>
        <begin position="57"/>
        <end position="74"/>
    </location>
</feature>
<accession>S7WHC0</accession>
<feature type="transmembrane region" description="Helical" evidence="1">
    <location>
        <begin position="31"/>
        <end position="51"/>
    </location>
</feature>
<dbReference type="Proteomes" id="UP000014974">
    <property type="component" value="Unassembled WGS sequence"/>
</dbReference>
<proteinExistence type="predicted"/>
<dbReference type="STRING" id="641524.ADICYQ_4837"/>
<protein>
    <recommendedName>
        <fullName evidence="4">Magnesium citrate secondary transporter</fullName>
    </recommendedName>
</protein>
<organism evidence="2 3">
    <name type="scientific">Cyclobacterium qasimii M12-11B</name>
    <dbReference type="NCBI Taxonomy" id="641524"/>
    <lineage>
        <taxon>Bacteria</taxon>
        <taxon>Pseudomonadati</taxon>
        <taxon>Bacteroidota</taxon>
        <taxon>Cytophagia</taxon>
        <taxon>Cytophagales</taxon>
        <taxon>Cyclobacteriaceae</taxon>
        <taxon>Cyclobacterium</taxon>
    </lineage>
</organism>
<keyword evidence="1" id="KW-1133">Transmembrane helix</keyword>
<reference evidence="2 3" key="1">
    <citation type="journal article" date="2013" name="Genome Announc.">
        <title>Draft Genome Sequence of Cyclobacterium qasimii Strain M12-11BT, Isolated from Arctic Marine Sediment.</title>
        <authorList>
            <person name="Shivaji S."/>
            <person name="Ara S."/>
            <person name="Singh A."/>
            <person name="Kumar Pinnaka A."/>
        </authorList>
    </citation>
    <scope>NUCLEOTIDE SEQUENCE [LARGE SCALE GENOMIC DNA]</scope>
    <source>
        <strain evidence="2 3">M12-11B</strain>
    </source>
</reference>
<dbReference type="RefSeq" id="WP_020889951.1">
    <property type="nucleotide sequence ID" value="NZ_ATNM01000156.1"/>
</dbReference>
<name>S7WHC0_9BACT</name>